<dbReference type="PANTHER" id="PTHR47460:SF1">
    <property type="entry name" value="SERINE_THREONINE-PROTEIN KINASE-LIKE PROTEIN ACR4"/>
    <property type="match status" value="1"/>
</dbReference>
<comment type="catalytic activity">
    <reaction evidence="10">
        <text>L-threonyl-[protein] + ATP = O-phospho-L-threonyl-[protein] + ADP + H(+)</text>
        <dbReference type="Rhea" id="RHEA:46608"/>
        <dbReference type="Rhea" id="RHEA-COMP:11060"/>
        <dbReference type="Rhea" id="RHEA-COMP:11605"/>
        <dbReference type="ChEBI" id="CHEBI:15378"/>
        <dbReference type="ChEBI" id="CHEBI:30013"/>
        <dbReference type="ChEBI" id="CHEBI:30616"/>
        <dbReference type="ChEBI" id="CHEBI:61977"/>
        <dbReference type="ChEBI" id="CHEBI:456216"/>
        <dbReference type="EC" id="2.7.11.1"/>
    </reaction>
</comment>
<dbReference type="Proteomes" id="UP001472677">
    <property type="component" value="Unassembled WGS sequence"/>
</dbReference>
<evidence type="ECO:0000313" key="12">
    <source>
        <dbReference type="EMBL" id="KAK8571525.1"/>
    </source>
</evidence>
<keyword evidence="4" id="KW-0732">Signal</keyword>
<dbReference type="EMBL" id="JBBPBM010000008">
    <property type="protein sequence ID" value="KAK8571525.1"/>
    <property type="molecule type" value="Genomic_DNA"/>
</dbReference>
<keyword evidence="9" id="KW-0325">Glycoprotein</keyword>
<reference evidence="12 13" key="1">
    <citation type="journal article" date="2024" name="G3 (Bethesda)">
        <title>Genome assembly of Hibiscus sabdariffa L. provides insights into metabolisms of medicinal natural products.</title>
        <authorList>
            <person name="Kim T."/>
        </authorList>
    </citation>
    <scope>NUCLEOTIDE SEQUENCE [LARGE SCALE GENOMIC DNA]</scope>
    <source>
        <strain evidence="12">TK-2024</strain>
        <tissue evidence="12">Old leaves</tissue>
    </source>
</reference>
<comment type="catalytic activity">
    <reaction evidence="11">
        <text>L-seryl-[protein] + ATP = O-phospho-L-seryl-[protein] + ADP + H(+)</text>
        <dbReference type="Rhea" id="RHEA:17989"/>
        <dbReference type="Rhea" id="RHEA-COMP:9863"/>
        <dbReference type="Rhea" id="RHEA-COMP:11604"/>
        <dbReference type="ChEBI" id="CHEBI:15378"/>
        <dbReference type="ChEBI" id="CHEBI:29999"/>
        <dbReference type="ChEBI" id="CHEBI:30616"/>
        <dbReference type="ChEBI" id="CHEBI:83421"/>
        <dbReference type="ChEBI" id="CHEBI:456216"/>
        <dbReference type="EC" id="2.7.11.1"/>
    </reaction>
</comment>
<evidence type="ECO:0000313" key="13">
    <source>
        <dbReference type="Proteomes" id="UP001472677"/>
    </source>
</evidence>
<name>A0ABR2F3D0_9ROSI</name>
<accession>A0ABR2F3D0</accession>
<evidence type="ECO:0000256" key="4">
    <source>
        <dbReference type="ARBA" id="ARBA00022729"/>
    </source>
</evidence>
<evidence type="ECO:0000256" key="1">
    <source>
        <dbReference type="ARBA" id="ARBA00004479"/>
    </source>
</evidence>
<sequence>MFTLNTANAMGFVSLWKVESVVNFVALLNLWGVVSGLGSMSTIAISYGENGPVFCGLKPDGSHLVTCYGSNSAVIYGTPSRFPSVGLTAGDGFVCGLLMDSNQPYCWGSSAYIQMGVPQPMINGAEYEEISAGDYHLCGSEFNCGMFSPNQTVFCWGDESSSHVISLIPKEMRFHTVADSGYHVCGILEGSNSRAFCWGSSLNLEELSVAYSHQGNVDLPPKDPMLTVVGGKFHACGIRRYDHEVLGNHSSRFVGVSGSQPRCLWPSHPVLAKTLLLNLVPMKLAKILVLHPARLITFIYVCPAAMDALLKCTKNLNAR</sequence>
<keyword evidence="6" id="KW-0472">Membrane</keyword>
<keyword evidence="8" id="KW-0675">Receptor</keyword>
<evidence type="ECO:0000256" key="3">
    <source>
        <dbReference type="ARBA" id="ARBA00022692"/>
    </source>
</evidence>
<evidence type="ECO:0000256" key="7">
    <source>
        <dbReference type="ARBA" id="ARBA00023157"/>
    </source>
</evidence>
<dbReference type="InterPro" id="IPR009091">
    <property type="entry name" value="RCC1/BLIP-II"/>
</dbReference>
<keyword evidence="13" id="KW-1185">Reference proteome</keyword>
<keyword evidence="5" id="KW-1133">Transmembrane helix</keyword>
<keyword evidence="3" id="KW-0812">Transmembrane</keyword>
<evidence type="ECO:0000256" key="11">
    <source>
        <dbReference type="ARBA" id="ARBA00048679"/>
    </source>
</evidence>
<evidence type="ECO:0000256" key="9">
    <source>
        <dbReference type="ARBA" id="ARBA00023180"/>
    </source>
</evidence>
<evidence type="ECO:0000256" key="10">
    <source>
        <dbReference type="ARBA" id="ARBA00047899"/>
    </source>
</evidence>
<organism evidence="12 13">
    <name type="scientific">Hibiscus sabdariffa</name>
    <name type="common">roselle</name>
    <dbReference type="NCBI Taxonomy" id="183260"/>
    <lineage>
        <taxon>Eukaryota</taxon>
        <taxon>Viridiplantae</taxon>
        <taxon>Streptophyta</taxon>
        <taxon>Embryophyta</taxon>
        <taxon>Tracheophyta</taxon>
        <taxon>Spermatophyta</taxon>
        <taxon>Magnoliopsida</taxon>
        <taxon>eudicotyledons</taxon>
        <taxon>Gunneridae</taxon>
        <taxon>Pentapetalae</taxon>
        <taxon>rosids</taxon>
        <taxon>malvids</taxon>
        <taxon>Malvales</taxon>
        <taxon>Malvaceae</taxon>
        <taxon>Malvoideae</taxon>
        <taxon>Hibiscus</taxon>
    </lineage>
</organism>
<evidence type="ECO:0000256" key="5">
    <source>
        <dbReference type="ARBA" id="ARBA00022989"/>
    </source>
</evidence>
<dbReference type="PANTHER" id="PTHR47460">
    <property type="entry name" value="SERINE/THREONINE-PROTEIN KINASE-LIKE PROTEIN ACR4"/>
    <property type="match status" value="1"/>
</dbReference>
<gene>
    <name evidence="12" type="ORF">V6N12_027611</name>
</gene>
<dbReference type="Gene3D" id="2.130.10.30">
    <property type="entry name" value="Regulator of chromosome condensation 1/beta-lactamase-inhibitor protein II"/>
    <property type="match status" value="1"/>
</dbReference>
<evidence type="ECO:0000256" key="6">
    <source>
        <dbReference type="ARBA" id="ARBA00023136"/>
    </source>
</evidence>
<comment type="subcellular location">
    <subcellularLocation>
        <location evidence="1">Membrane</location>
        <topology evidence="1">Single-pass type I membrane protein</topology>
    </subcellularLocation>
</comment>
<evidence type="ECO:0000256" key="8">
    <source>
        <dbReference type="ARBA" id="ARBA00023170"/>
    </source>
</evidence>
<evidence type="ECO:0000256" key="2">
    <source>
        <dbReference type="ARBA" id="ARBA00012513"/>
    </source>
</evidence>
<proteinExistence type="predicted"/>
<protein>
    <recommendedName>
        <fullName evidence="2">non-specific serine/threonine protein kinase</fullName>
        <ecNumber evidence="2">2.7.11.1</ecNumber>
    </recommendedName>
</protein>
<dbReference type="EC" id="2.7.11.1" evidence="2"/>
<comment type="caution">
    <text evidence="12">The sequence shown here is derived from an EMBL/GenBank/DDBJ whole genome shotgun (WGS) entry which is preliminary data.</text>
</comment>
<dbReference type="SUPFAM" id="SSF50985">
    <property type="entry name" value="RCC1/BLIP-II"/>
    <property type="match status" value="1"/>
</dbReference>
<keyword evidence="7" id="KW-1015">Disulfide bond</keyword>